<keyword evidence="3" id="KW-1185">Reference proteome</keyword>
<proteinExistence type="predicted"/>
<protein>
    <submittedName>
        <fullName evidence="2">Ketosteroid isomerase-like protein</fullName>
    </submittedName>
</protein>
<dbReference type="GO" id="GO:0016853">
    <property type="term" value="F:isomerase activity"/>
    <property type="evidence" value="ECO:0007669"/>
    <property type="project" value="UniProtKB-KW"/>
</dbReference>
<feature type="domain" description="DUF4440" evidence="1">
    <location>
        <begin position="12"/>
        <end position="123"/>
    </location>
</feature>
<dbReference type="SUPFAM" id="SSF54427">
    <property type="entry name" value="NTF2-like"/>
    <property type="match status" value="1"/>
</dbReference>
<dbReference type="InterPro" id="IPR032710">
    <property type="entry name" value="NTF2-like_dom_sf"/>
</dbReference>
<dbReference type="EMBL" id="JACHNZ010000030">
    <property type="protein sequence ID" value="MBB4632948.1"/>
    <property type="molecule type" value="Genomic_DNA"/>
</dbReference>
<dbReference type="AlphaFoldDB" id="A0A7W7F9S5"/>
<gene>
    <name evidence="2" type="ORF">GGQ98_002576</name>
</gene>
<accession>A0A7W7F9S5</accession>
<evidence type="ECO:0000313" key="2">
    <source>
        <dbReference type="EMBL" id="MBB4632948.1"/>
    </source>
</evidence>
<dbReference type="RefSeq" id="WP_184070098.1">
    <property type="nucleotide sequence ID" value="NZ_JACHNZ010000030.1"/>
</dbReference>
<keyword evidence="2" id="KW-0413">Isomerase</keyword>
<sequence length="131" mass="14342">MTDAQRAAEREIRAARARSNAAIARRDPDASVAEMAPDALVIASSGALVPNRAAMRDAFAHAFAETGFISFVRTPERLEISANAETAAEEGRWRSLWEPAAAGRERSGPYLARWTCRDGRWAIQSEVFIPV</sequence>
<evidence type="ECO:0000259" key="1">
    <source>
        <dbReference type="Pfam" id="PF14534"/>
    </source>
</evidence>
<organism evidence="2 3">
    <name type="scientific">Sphingosinicella soli</name>
    <dbReference type="NCBI Taxonomy" id="333708"/>
    <lineage>
        <taxon>Bacteria</taxon>
        <taxon>Pseudomonadati</taxon>
        <taxon>Pseudomonadota</taxon>
        <taxon>Alphaproteobacteria</taxon>
        <taxon>Sphingomonadales</taxon>
        <taxon>Sphingosinicellaceae</taxon>
        <taxon>Sphingosinicella</taxon>
    </lineage>
</organism>
<dbReference type="InterPro" id="IPR027843">
    <property type="entry name" value="DUF4440"/>
</dbReference>
<evidence type="ECO:0000313" key="3">
    <source>
        <dbReference type="Proteomes" id="UP000566324"/>
    </source>
</evidence>
<name>A0A7W7F9S5_9SPHN</name>
<reference evidence="2 3" key="1">
    <citation type="submission" date="2020-08" db="EMBL/GenBank/DDBJ databases">
        <title>Genomic Encyclopedia of Type Strains, Phase IV (KMG-IV): sequencing the most valuable type-strain genomes for metagenomic binning, comparative biology and taxonomic classification.</title>
        <authorList>
            <person name="Goeker M."/>
        </authorList>
    </citation>
    <scope>NUCLEOTIDE SEQUENCE [LARGE SCALE GENOMIC DNA]</scope>
    <source>
        <strain evidence="2 3">DSM 17328</strain>
    </source>
</reference>
<dbReference type="Gene3D" id="3.10.450.50">
    <property type="match status" value="1"/>
</dbReference>
<comment type="caution">
    <text evidence="2">The sequence shown here is derived from an EMBL/GenBank/DDBJ whole genome shotgun (WGS) entry which is preliminary data.</text>
</comment>
<dbReference type="Pfam" id="PF14534">
    <property type="entry name" value="DUF4440"/>
    <property type="match status" value="1"/>
</dbReference>
<dbReference type="Proteomes" id="UP000566324">
    <property type="component" value="Unassembled WGS sequence"/>
</dbReference>